<evidence type="ECO:0000256" key="2">
    <source>
        <dbReference type="ARBA" id="ARBA00006293"/>
    </source>
</evidence>
<dbReference type="OrthoDB" id="10027013at2759"/>
<dbReference type="AlphaFoldDB" id="A0A9J6CGV3"/>
<gene>
    <name evidence="7" type="ORF">PVAND_010727</name>
</gene>
<reference evidence="7" key="1">
    <citation type="submission" date="2021-03" db="EMBL/GenBank/DDBJ databases">
        <title>Chromosome level genome of the anhydrobiotic midge Polypedilum vanderplanki.</title>
        <authorList>
            <person name="Yoshida Y."/>
            <person name="Kikawada T."/>
            <person name="Gusev O."/>
        </authorList>
    </citation>
    <scope>NUCLEOTIDE SEQUENCE</scope>
    <source>
        <strain evidence="7">NIAS01</strain>
        <tissue evidence="7">Whole body or cell culture</tissue>
    </source>
</reference>
<evidence type="ECO:0000256" key="1">
    <source>
        <dbReference type="ARBA" id="ARBA00004141"/>
    </source>
</evidence>
<evidence type="ECO:0000313" key="7">
    <source>
        <dbReference type="EMBL" id="KAG5681276.1"/>
    </source>
</evidence>
<feature type="transmembrane region" description="Helical" evidence="6">
    <location>
        <begin position="207"/>
        <end position="226"/>
    </location>
</feature>
<dbReference type="GO" id="GO:0000139">
    <property type="term" value="C:Golgi membrane"/>
    <property type="evidence" value="ECO:0007669"/>
    <property type="project" value="TreeGrafter"/>
</dbReference>
<name>A0A9J6CGV3_POLVA</name>
<comment type="subcellular location">
    <subcellularLocation>
        <location evidence="1">Membrane</location>
        <topology evidence="1">Multi-pass membrane protein</topology>
    </subcellularLocation>
</comment>
<protein>
    <recommendedName>
        <fullName evidence="9">Protein unc-50 homolog</fullName>
    </recommendedName>
</protein>
<comment type="similarity">
    <text evidence="2">Belongs to the unc-50 family.</text>
</comment>
<evidence type="ECO:0000256" key="3">
    <source>
        <dbReference type="ARBA" id="ARBA00022692"/>
    </source>
</evidence>
<organism evidence="7 8">
    <name type="scientific">Polypedilum vanderplanki</name>
    <name type="common">Sleeping chironomid midge</name>
    <dbReference type="NCBI Taxonomy" id="319348"/>
    <lineage>
        <taxon>Eukaryota</taxon>
        <taxon>Metazoa</taxon>
        <taxon>Ecdysozoa</taxon>
        <taxon>Arthropoda</taxon>
        <taxon>Hexapoda</taxon>
        <taxon>Insecta</taxon>
        <taxon>Pterygota</taxon>
        <taxon>Neoptera</taxon>
        <taxon>Endopterygota</taxon>
        <taxon>Diptera</taxon>
        <taxon>Nematocera</taxon>
        <taxon>Chironomoidea</taxon>
        <taxon>Chironomidae</taxon>
        <taxon>Chironominae</taxon>
        <taxon>Polypedilum</taxon>
        <taxon>Polypedilum</taxon>
    </lineage>
</organism>
<feature type="transmembrane region" description="Helical" evidence="6">
    <location>
        <begin position="177"/>
        <end position="195"/>
    </location>
</feature>
<feature type="transmembrane region" description="Helical" evidence="6">
    <location>
        <begin position="97"/>
        <end position="118"/>
    </location>
</feature>
<evidence type="ECO:0000256" key="4">
    <source>
        <dbReference type="ARBA" id="ARBA00022989"/>
    </source>
</evidence>
<dbReference type="Pfam" id="PF05216">
    <property type="entry name" value="UNC-50"/>
    <property type="match status" value="1"/>
</dbReference>
<keyword evidence="5 6" id="KW-0472">Membrane</keyword>
<keyword evidence="8" id="KW-1185">Reference proteome</keyword>
<dbReference type="PANTHER" id="PTHR12841:SF6">
    <property type="entry name" value="PROTEIN UNC-50 HOMOLOG"/>
    <property type="match status" value="1"/>
</dbReference>
<dbReference type="EMBL" id="JADBJN010000001">
    <property type="protein sequence ID" value="KAG5681276.1"/>
    <property type="molecule type" value="Genomic_DNA"/>
</dbReference>
<dbReference type="PANTHER" id="PTHR12841">
    <property type="entry name" value="PROTEIN UNC-50 HOMOLOG"/>
    <property type="match status" value="1"/>
</dbReference>
<dbReference type="InterPro" id="IPR007881">
    <property type="entry name" value="UNC-50"/>
</dbReference>
<keyword evidence="3 6" id="KW-0812">Transmembrane</keyword>
<comment type="caution">
    <text evidence="7">The sequence shown here is derived from an EMBL/GenBank/DDBJ whole genome shotgun (WGS) entry which is preliminary data.</text>
</comment>
<evidence type="ECO:0000256" key="6">
    <source>
        <dbReference type="SAM" id="Phobius"/>
    </source>
</evidence>
<feature type="transmembrane region" description="Helical" evidence="6">
    <location>
        <begin position="238"/>
        <end position="260"/>
    </location>
</feature>
<feature type="transmembrane region" description="Helical" evidence="6">
    <location>
        <begin position="61"/>
        <end position="77"/>
    </location>
</feature>
<evidence type="ECO:0008006" key="9">
    <source>
        <dbReference type="Google" id="ProtNLM"/>
    </source>
</evidence>
<evidence type="ECO:0000313" key="8">
    <source>
        <dbReference type="Proteomes" id="UP001107558"/>
    </source>
</evidence>
<proteinExistence type="inferred from homology"/>
<feature type="transmembrane region" description="Helical" evidence="6">
    <location>
        <begin position="124"/>
        <end position="149"/>
    </location>
</feature>
<keyword evidence="4 6" id="KW-1133">Transmembrane helix</keyword>
<dbReference type="Proteomes" id="UP001107558">
    <property type="component" value="Chromosome 1"/>
</dbReference>
<sequence>MRHLQSPTPSESGSILSGYSIRSNRSHLPRPATSNVCNSATMKTQKYLRRLIKFKQMDFEFALWQMLYLFVAPQKVFRNFGYRKETKSQFARDDPAFLVLLLASLCFTSFGFTFLFHLGFFQTIYFIIYVVLVDFLLASLISATIMWFLSNRFMIESNSDNDVEWAYSFDVHINAQFPPLIILHFVMLIFYKILFSQEWFIARLLGNTLWLLAIGYYVYITFLGYNCIPYLKKSRTRLILAVMPIVFLFYLITVIIGLNLNITLMNFYHYRVL</sequence>
<evidence type="ECO:0000256" key="5">
    <source>
        <dbReference type="ARBA" id="ARBA00023136"/>
    </source>
</evidence>
<accession>A0A9J6CGV3</accession>